<evidence type="ECO:0000256" key="1">
    <source>
        <dbReference type="SAM" id="MobiDB-lite"/>
    </source>
</evidence>
<dbReference type="PANTHER" id="PTHR31827">
    <property type="entry name" value="EMB|CAB89363.1"/>
    <property type="match status" value="1"/>
</dbReference>
<gene>
    <name evidence="2" type="ORF">FOZ62_031189</name>
</gene>
<name>A0A7J6QLH0_PEROL</name>
<evidence type="ECO:0000313" key="2">
    <source>
        <dbReference type="EMBL" id="KAF4709108.1"/>
    </source>
</evidence>
<dbReference type="AlphaFoldDB" id="A0A7J6QLH0"/>
<dbReference type="PANTHER" id="PTHR31827:SF1">
    <property type="entry name" value="EMB|CAB89363.1"/>
    <property type="match status" value="1"/>
</dbReference>
<comment type="caution">
    <text evidence="2">The sequence shown here is derived from an EMBL/GenBank/DDBJ whole genome shotgun (WGS) entry which is preliminary data.</text>
</comment>
<protein>
    <submittedName>
        <fullName evidence="2">Uncharacterized protein</fullName>
    </submittedName>
</protein>
<evidence type="ECO:0000313" key="3">
    <source>
        <dbReference type="Proteomes" id="UP000574390"/>
    </source>
</evidence>
<proteinExistence type="predicted"/>
<dbReference type="Proteomes" id="UP000574390">
    <property type="component" value="Unassembled WGS sequence"/>
</dbReference>
<feature type="region of interest" description="Disordered" evidence="1">
    <location>
        <begin position="1"/>
        <end position="20"/>
    </location>
</feature>
<sequence>MQVNRVKIGLGPVPRGPKATNKRKLCAKQGCLKQARDGSSHCISHGGGRRCEVPSCTKSAAPVSCAKSTAVGSLGGLVGEVSDLKLVVEDGKGSMNIWRVDKAEEEIVLNSLGDGFVLLDIPPQGKTTIYYHPPSGFQSAEGPTRDFEAEFKSVNPFHHLKKKALSYLTPTIHCKKLFGAVMSTPRRNYKKGVEGFLQFLRDTHDERLRKIHAWIP</sequence>
<dbReference type="EMBL" id="JABANM010028800">
    <property type="protein sequence ID" value="KAF4709108.1"/>
    <property type="molecule type" value="Genomic_DNA"/>
</dbReference>
<organism evidence="2 3">
    <name type="scientific">Perkinsus olseni</name>
    <name type="common">Perkinsus atlanticus</name>
    <dbReference type="NCBI Taxonomy" id="32597"/>
    <lineage>
        <taxon>Eukaryota</taxon>
        <taxon>Sar</taxon>
        <taxon>Alveolata</taxon>
        <taxon>Perkinsozoa</taxon>
        <taxon>Perkinsea</taxon>
        <taxon>Perkinsida</taxon>
        <taxon>Perkinsidae</taxon>
        <taxon>Perkinsus</taxon>
    </lineage>
</organism>
<accession>A0A7J6QLH0</accession>
<reference evidence="2 3" key="1">
    <citation type="submission" date="2020-04" db="EMBL/GenBank/DDBJ databases">
        <title>Perkinsus olseni comparative genomics.</title>
        <authorList>
            <person name="Bogema D.R."/>
        </authorList>
    </citation>
    <scope>NUCLEOTIDE SEQUENCE [LARGE SCALE GENOMIC DNA]</scope>
    <source>
        <strain evidence="2">ATCC PRA-205</strain>
    </source>
</reference>